<name>A0A9W7DKK7_AMBMO</name>
<proteinExistence type="predicted"/>
<evidence type="ECO:0000256" key="1">
    <source>
        <dbReference type="SAM" id="MobiDB-lite"/>
    </source>
</evidence>
<evidence type="ECO:0000313" key="3">
    <source>
        <dbReference type="Proteomes" id="UP001165063"/>
    </source>
</evidence>
<organism evidence="2 3">
    <name type="scientific">Ambrosiozyma monospora</name>
    <name type="common">Yeast</name>
    <name type="synonym">Endomycopsis monosporus</name>
    <dbReference type="NCBI Taxonomy" id="43982"/>
    <lineage>
        <taxon>Eukaryota</taxon>
        <taxon>Fungi</taxon>
        <taxon>Dikarya</taxon>
        <taxon>Ascomycota</taxon>
        <taxon>Saccharomycotina</taxon>
        <taxon>Pichiomycetes</taxon>
        <taxon>Pichiales</taxon>
        <taxon>Pichiaceae</taxon>
        <taxon>Ambrosiozyma</taxon>
    </lineage>
</organism>
<comment type="caution">
    <text evidence="2">The sequence shown here is derived from an EMBL/GenBank/DDBJ whole genome shotgun (WGS) entry which is preliminary data.</text>
</comment>
<feature type="region of interest" description="Disordered" evidence="1">
    <location>
        <begin position="59"/>
        <end position="91"/>
    </location>
</feature>
<dbReference type="Proteomes" id="UP001165063">
    <property type="component" value="Unassembled WGS sequence"/>
</dbReference>
<gene>
    <name evidence="2" type="ORF">Amon01_000828800</name>
</gene>
<dbReference type="OrthoDB" id="3993201at2759"/>
<feature type="region of interest" description="Disordered" evidence="1">
    <location>
        <begin position="123"/>
        <end position="146"/>
    </location>
</feature>
<keyword evidence="3" id="KW-1185">Reference proteome</keyword>
<evidence type="ECO:0000313" key="2">
    <source>
        <dbReference type="EMBL" id="GMG56221.1"/>
    </source>
</evidence>
<dbReference type="AlphaFoldDB" id="A0A9W7DKK7"/>
<accession>A0A9W7DKK7</accession>
<sequence length="176" mass="19312">MLDDLIHLQERVGKLQDTVNARLLSTSAPVKAKGDNSTIDYFKFPPTPHLEEEVEHINVPSLSSEASKKKVDRNPPVSTVSSAEAQAAPKVSLGVSSANPIAAGGELLEPKHDEHVKEDFVPHAVEYQKEAKSEGESNYESKETKHELDGNDKLFFAVFAGATLGWWSLKPSEEKH</sequence>
<dbReference type="EMBL" id="BSXU01007087">
    <property type="protein sequence ID" value="GMG56221.1"/>
    <property type="molecule type" value="Genomic_DNA"/>
</dbReference>
<reference evidence="2" key="1">
    <citation type="submission" date="2023-04" db="EMBL/GenBank/DDBJ databases">
        <title>Ambrosiozyma monospora NBRC 1965.</title>
        <authorList>
            <person name="Ichikawa N."/>
            <person name="Sato H."/>
            <person name="Tonouchi N."/>
        </authorList>
    </citation>
    <scope>NUCLEOTIDE SEQUENCE</scope>
    <source>
        <strain evidence="2">NBRC 1965</strain>
    </source>
</reference>
<protein>
    <submittedName>
        <fullName evidence="2">Unnamed protein product</fullName>
    </submittedName>
</protein>